<reference evidence="2" key="1">
    <citation type="journal article" date="2014" name="Int. J. Syst. Evol. Microbiol.">
        <title>Complete genome sequence of Corynebacterium casei LMG S-19264T (=DSM 44701T), isolated from a smear-ripened cheese.</title>
        <authorList>
            <consortium name="US DOE Joint Genome Institute (JGI-PGF)"/>
            <person name="Walter F."/>
            <person name="Albersmeier A."/>
            <person name="Kalinowski J."/>
            <person name="Ruckert C."/>
        </authorList>
    </citation>
    <scope>NUCLEOTIDE SEQUENCE</scope>
    <source>
        <strain evidence="2">CGMCC 1.15493</strain>
    </source>
</reference>
<dbReference type="Proteomes" id="UP000613160">
    <property type="component" value="Unassembled WGS sequence"/>
</dbReference>
<accession>A0A916XU98</accession>
<evidence type="ECO:0000313" key="2">
    <source>
        <dbReference type="EMBL" id="GGD10981.1"/>
    </source>
</evidence>
<evidence type="ECO:0000313" key="3">
    <source>
        <dbReference type="Proteomes" id="UP000613160"/>
    </source>
</evidence>
<dbReference type="AlphaFoldDB" id="A0A916XU98"/>
<name>A0A916XU98_9HYPH</name>
<keyword evidence="3" id="KW-1185">Reference proteome</keyword>
<reference evidence="2" key="2">
    <citation type="submission" date="2020-09" db="EMBL/GenBank/DDBJ databases">
        <authorList>
            <person name="Sun Q."/>
            <person name="Zhou Y."/>
        </authorList>
    </citation>
    <scope>NUCLEOTIDE SEQUENCE</scope>
    <source>
        <strain evidence="2">CGMCC 1.15493</strain>
    </source>
</reference>
<feature type="transmembrane region" description="Helical" evidence="1">
    <location>
        <begin position="9"/>
        <end position="29"/>
    </location>
</feature>
<dbReference type="RefSeq" id="WP_188849692.1">
    <property type="nucleotide sequence ID" value="NZ_BMJJ01000002.1"/>
</dbReference>
<sequence>MSLSKRDRTVAVSLIVGAIVAALLVYGLFTDWFGIYGVEQKPDGEAVETTSGGG</sequence>
<keyword evidence="1" id="KW-0472">Membrane</keyword>
<comment type="caution">
    <text evidence="2">The sequence shown here is derived from an EMBL/GenBank/DDBJ whole genome shotgun (WGS) entry which is preliminary data.</text>
</comment>
<keyword evidence="1" id="KW-1133">Transmembrane helix</keyword>
<proteinExistence type="predicted"/>
<organism evidence="2 3">
    <name type="scientific">Aureimonas glaciei</name>
    <dbReference type="NCBI Taxonomy" id="1776957"/>
    <lineage>
        <taxon>Bacteria</taxon>
        <taxon>Pseudomonadati</taxon>
        <taxon>Pseudomonadota</taxon>
        <taxon>Alphaproteobacteria</taxon>
        <taxon>Hyphomicrobiales</taxon>
        <taxon>Aurantimonadaceae</taxon>
        <taxon>Aureimonas</taxon>
    </lineage>
</organism>
<evidence type="ECO:0000256" key="1">
    <source>
        <dbReference type="SAM" id="Phobius"/>
    </source>
</evidence>
<gene>
    <name evidence="2" type="ORF">GCM10011335_12400</name>
</gene>
<protein>
    <submittedName>
        <fullName evidence="2">Uncharacterized protein</fullName>
    </submittedName>
</protein>
<keyword evidence="1" id="KW-0812">Transmembrane</keyword>
<dbReference type="EMBL" id="BMJJ01000002">
    <property type="protein sequence ID" value="GGD10981.1"/>
    <property type="molecule type" value="Genomic_DNA"/>
</dbReference>